<dbReference type="InterPro" id="IPR013762">
    <property type="entry name" value="Integrase-like_cat_sf"/>
</dbReference>
<evidence type="ECO:0000256" key="1">
    <source>
        <dbReference type="ARBA" id="ARBA00023172"/>
    </source>
</evidence>
<comment type="caution">
    <text evidence="3">The sequence shown here is derived from an EMBL/GenBank/DDBJ whole genome shotgun (WGS) entry which is preliminary data.</text>
</comment>
<feature type="domain" description="Tyr recombinase" evidence="2">
    <location>
        <begin position="451"/>
        <end position="653"/>
    </location>
</feature>
<gene>
    <name evidence="3" type="ORF">BN2476_230036</name>
</gene>
<evidence type="ECO:0000259" key="2">
    <source>
        <dbReference type="PROSITE" id="PS51898"/>
    </source>
</evidence>
<dbReference type="GO" id="GO:0015074">
    <property type="term" value="P:DNA integration"/>
    <property type="evidence" value="ECO:0007669"/>
    <property type="project" value="InterPro"/>
</dbReference>
<dbReference type="InterPro" id="IPR011010">
    <property type="entry name" value="DNA_brk_join_enz"/>
</dbReference>
<dbReference type="Gene3D" id="1.10.443.10">
    <property type="entry name" value="Intergrase catalytic core"/>
    <property type="match status" value="1"/>
</dbReference>
<dbReference type="EMBL" id="CYGY02000023">
    <property type="protein sequence ID" value="SIT39487.1"/>
    <property type="molecule type" value="Genomic_DNA"/>
</dbReference>
<proteinExistence type="predicted"/>
<dbReference type="AlphaFoldDB" id="A0A1N7RWL5"/>
<dbReference type="OrthoDB" id="58521at2"/>
<keyword evidence="4" id="KW-1185">Reference proteome</keyword>
<accession>A0A1N7RWL5</accession>
<sequence length="665" mass="75170">MTIFNDFNDLQRFRYHVKLCHNEGNGDSWRLIEDSLGRQMQFTYKEVIALRKRDLIGTSESPSSADTQVFRNNISSLHSYLAYFGKTEDSPIGREMLNGFNEKLQSYLDSVNVAPRTKSDRRSHLRAWHSMVANLTQPASDKRSENVATDVGTSMTFHQMLRHAVSAAGYAPKTIAKRAGASASAIQRWLKGAFPNRRAFPSVRRIEVELGLERDALLSRVPSVIRKSQPQSFSIAYRERQRENTKSAYRLRVDDMSPEFLEEWANYFEYKTSRSPAFARSSRGSWRMLPMEKIAADIPPYARRGNRGCVTATMTMDRFRSFVGYLSLPKALGGLGIPLHEAQSFAWLAVPKAIEGFLTFVCDRSGGVVHNGHVGFCSFGASMTHPQTGYLTQQPSFAANIPEGSTRGAWSEACAKAYALYRQWAIDAKEMSRKPYEPIQGLLNLSEPLAPLIRAVNKLDQMAAESAAGSLQEAIYKRDALLLSMLMANPLRARNYILMTWVEDGTGSLYQRENGQWRIRFGANDFKNDRNASQTDYDAPLPAALSDRIDEYLVEFRPRLLKEHPRCASLFPGKNGRIWTKGLSKQVAKVTRRLVPETPGIGPHAVRHLVATDWLRKHPNDFLTAAQLLHDKLETVLRAYAHLRQDDAFNRFEAHLEAVGQAMRR</sequence>
<evidence type="ECO:0000313" key="3">
    <source>
        <dbReference type="EMBL" id="SIT39487.1"/>
    </source>
</evidence>
<name>A0A1N7RWL5_9BURK</name>
<protein>
    <recommendedName>
        <fullName evidence="2">Tyr recombinase domain-containing protein</fullName>
    </recommendedName>
</protein>
<reference evidence="3" key="1">
    <citation type="submission" date="2016-12" db="EMBL/GenBank/DDBJ databases">
        <authorList>
            <person name="Moulin L."/>
        </authorList>
    </citation>
    <scope>NUCLEOTIDE SEQUENCE [LARGE SCALE GENOMIC DNA]</scope>
    <source>
        <strain evidence="3">STM 7183</strain>
    </source>
</reference>
<dbReference type="GO" id="GO:0006310">
    <property type="term" value="P:DNA recombination"/>
    <property type="evidence" value="ECO:0007669"/>
    <property type="project" value="UniProtKB-KW"/>
</dbReference>
<dbReference type="RefSeq" id="WP_087734032.1">
    <property type="nucleotide sequence ID" value="NZ_CYGY02000023.1"/>
</dbReference>
<organism evidence="3 4">
    <name type="scientific">Paraburkholderia piptadeniae</name>
    <dbReference type="NCBI Taxonomy" id="1701573"/>
    <lineage>
        <taxon>Bacteria</taxon>
        <taxon>Pseudomonadati</taxon>
        <taxon>Pseudomonadota</taxon>
        <taxon>Betaproteobacteria</taxon>
        <taxon>Burkholderiales</taxon>
        <taxon>Burkholderiaceae</taxon>
        <taxon>Paraburkholderia</taxon>
    </lineage>
</organism>
<dbReference type="InterPro" id="IPR002104">
    <property type="entry name" value="Integrase_catalytic"/>
</dbReference>
<dbReference type="CDD" id="cd00397">
    <property type="entry name" value="DNA_BRE_C"/>
    <property type="match status" value="1"/>
</dbReference>
<keyword evidence="1" id="KW-0233">DNA recombination</keyword>
<dbReference type="PROSITE" id="PS51898">
    <property type="entry name" value="TYR_RECOMBINASE"/>
    <property type="match status" value="1"/>
</dbReference>
<dbReference type="SUPFAM" id="SSF56349">
    <property type="entry name" value="DNA breaking-rejoining enzymes"/>
    <property type="match status" value="1"/>
</dbReference>
<dbReference type="Proteomes" id="UP000195569">
    <property type="component" value="Unassembled WGS sequence"/>
</dbReference>
<dbReference type="GO" id="GO:0003677">
    <property type="term" value="F:DNA binding"/>
    <property type="evidence" value="ECO:0007669"/>
    <property type="project" value="InterPro"/>
</dbReference>
<evidence type="ECO:0000313" key="4">
    <source>
        <dbReference type="Proteomes" id="UP000195569"/>
    </source>
</evidence>